<dbReference type="InterPro" id="IPR050777">
    <property type="entry name" value="SET2_Histone-Lys_MeTrsfase"/>
</dbReference>
<evidence type="ECO:0000256" key="4">
    <source>
        <dbReference type="ARBA" id="ARBA00018028"/>
    </source>
</evidence>
<evidence type="ECO:0000256" key="10">
    <source>
        <dbReference type="ARBA" id="ARBA00023015"/>
    </source>
</evidence>
<feature type="compositionally biased region" description="Low complexity" evidence="15">
    <location>
        <begin position="558"/>
        <end position="571"/>
    </location>
</feature>
<dbReference type="InterPro" id="IPR046341">
    <property type="entry name" value="SET_dom_sf"/>
</dbReference>
<dbReference type="GO" id="GO:0140955">
    <property type="term" value="F:histone H3K36 trimethyltransferase activity"/>
    <property type="evidence" value="ECO:0007669"/>
    <property type="project" value="UniProtKB-EC"/>
</dbReference>
<proteinExistence type="predicted"/>
<dbReference type="GO" id="GO:0005694">
    <property type="term" value="C:chromosome"/>
    <property type="evidence" value="ECO:0007669"/>
    <property type="project" value="UniProtKB-SubCell"/>
</dbReference>
<dbReference type="FunFam" id="2.170.270.10:FF:000033">
    <property type="entry name" value="Histone-lysine N-methyltransferase"/>
    <property type="match status" value="1"/>
</dbReference>
<evidence type="ECO:0000256" key="11">
    <source>
        <dbReference type="ARBA" id="ARBA00023163"/>
    </source>
</evidence>
<evidence type="ECO:0000259" key="16">
    <source>
        <dbReference type="PROSITE" id="PS50280"/>
    </source>
</evidence>
<dbReference type="Proteomes" id="UP000262825">
    <property type="component" value="Unassembled WGS sequence"/>
</dbReference>
<dbReference type="InterPro" id="IPR036020">
    <property type="entry name" value="WW_dom_sf"/>
</dbReference>
<keyword evidence="5" id="KW-0158">Chromosome</keyword>
<comment type="subcellular location">
    <subcellularLocation>
        <location evidence="2">Chromosome</location>
    </subcellularLocation>
    <subcellularLocation>
        <location evidence="1">Nucleus</location>
    </subcellularLocation>
</comment>
<dbReference type="EMBL" id="UFAJ01000002">
    <property type="protein sequence ID" value="SSD58258.1"/>
    <property type="molecule type" value="Genomic_DNA"/>
</dbReference>
<evidence type="ECO:0000256" key="2">
    <source>
        <dbReference type="ARBA" id="ARBA00004286"/>
    </source>
</evidence>
<dbReference type="PROSITE" id="PS51568">
    <property type="entry name" value="SAM_MT43_SET2_1"/>
    <property type="match status" value="1"/>
</dbReference>
<feature type="domain" description="SET" evidence="16">
    <location>
        <begin position="97"/>
        <end position="214"/>
    </location>
</feature>
<dbReference type="SMART" id="SM00317">
    <property type="entry name" value="SET"/>
    <property type="match status" value="1"/>
</dbReference>
<evidence type="ECO:0000256" key="12">
    <source>
        <dbReference type="ARBA" id="ARBA00023242"/>
    </source>
</evidence>
<dbReference type="PANTHER" id="PTHR22884">
    <property type="entry name" value="SET DOMAIN PROTEINS"/>
    <property type="match status" value="1"/>
</dbReference>
<evidence type="ECO:0000259" key="18">
    <source>
        <dbReference type="PROSITE" id="PS51215"/>
    </source>
</evidence>
<evidence type="ECO:0000256" key="8">
    <source>
        <dbReference type="ARBA" id="ARBA00022679"/>
    </source>
</evidence>
<dbReference type="Pfam" id="PF17907">
    <property type="entry name" value="AWS"/>
    <property type="match status" value="1"/>
</dbReference>
<feature type="domain" description="Post-SET" evidence="17">
    <location>
        <begin position="221"/>
        <end position="237"/>
    </location>
</feature>
<keyword evidence="11" id="KW-0804">Transcription</keyword>
<evidence type="ECO:0000256" key="9">
    <source>
        <dbReference type="ARBA" id="ARBA00022691"/>
    </source>
</evidence>
<dbReference type="InterPro" id="IPR003616">
    <property type="entry name" value="Post-SET_dom"/>
</dbReference>
<evidence type="ECO:0000256" key="1">
    <source>
        <dbReference type="ARBA" id="ARBA00004123"/>
    </source>
</evidence>
<dbReference type="InterPro" id="IPR038190">
    <property type="entry name" value="SRI_sf"/>
</dbReference>
<keyword evidence="7 19" id="KW-0489">Methyltransferase</keyword>
<evidence type="ECO:0000256" key="7">
    <source>
        <dbReference type="ARBA" id="ARBA00022603"/>
    </source>
</evidence>
<keyword evidence="8 19" id="KW-0808">Transferase</keyword>
<evidence type="ECO:0000256" key="13">
    <source>
        <dbReference type="ARBA" id="ARBA00030091"/>
    </source>
</evidence>
<keyword evidence="6" id="KW-0678">Repressor</keyword>
<evidence type="ECO:0000256" key="5">
    <source>
        <dbReference type="ARBA" id="ARBA00022454"/>
    </source>
</evidence>
<evidence type="ECO:0000256" key="14">
    <source>
        <dbReference type="ARBA" id="ARBA00047545"/>
    </source>
</evidence>
<dbReference type="SUPFAM" id="SSF82199">
    <property type="entry name" value="SET domain"/>
    <property type="match status" value="1"/>
</dbReference>
<dbReference type="InterPro" id="IPR006560">
    <property type="entry name" value="AWS_dom"/>
</dbReference>
<dbReference type="PROSITE" id="PS50280">
    <property type="entry name" value="SET"/>
    <property type="match status" value="1"/>
</dbReference>
<evidence type="ECO:0000313" key="20">
    <source>
        <dbReference type="Proteomes" id="UP000262825"/>
    </source>
</evidence>
<keyword evidence="10" id="KW-0805">Transcription regulation</keyword>
<evidence type="ECO:0000256" key="6">
    <source>
        <dbReference type="ARBA" id="ARBA00022491"/>
    </source>
</evidence>
<feature type="region of interest" description="Disordered" evidence="15">
    <location>
        <begin position="552"/>
        <end position="578"/>
    </location>
</feature>
<organism evidence="19 20">
    <name type="scientific">Saccharomycodes ludwigii</name>
    <dbReference type="NCBI Taxonomy" id="36035"/>
    <lineage>
        <taxon>Eukaryota</taxon>
        <taxon>Fungi</taxon>
        <taxon>Dikarya</taxon>
        <taxon>Ascomycota</taxon>
        <taxon>Saccharomycotina</taxon>
        <taxon>Saccharomycetes</taxon>
        <taxon>Saccharomycodales</taxon>
        <taxon>Saccharomycodaceae</taxon>
        <taxon>Saccharomycodes</taxon>
    </lineage>
</organism>
<dbReference type="GO" id="GO:0032259">
    <property type="term" value="P:methylation"/>
    <property type="evidence" value="ECO:0007669"/>
    <property type="project" value="UniProtKB-KW"/>
</dbReference>
<dbReference type="Pfam" id="PF18507">
    <property type="entry name" value="WW_1"/>
    <property type="match status" value="1"/>
</dbReference>
<dbReference type="GO" id="GO:0005634">
    <property type="term" value="C:nucleus"/>
    <property type="evidence" value="ECO:0007669"/>
    <property type="project" value="UniProtKB-SubCell"/>
</dbReference>
<dbReference type="InterPro" id="IPR001214">
    <property type="entry name" value="SET_dom"/>
</dbReference>
<dbReference type="PROSITE" id="PS50868">
    <property type="entry name" value="POST_SET"/>
    <property type="match status" value="1"/>
</dbReference>
<dbReference type="GO" id="GO:0006355">
    <property type="term" value="P:regulation of DNA-templated transcription"/>
    <property type="evidence" value="ECO:0007669"/>
    <property type="project" value="InterPro"/>
</dbReference>
<name>A0A376B0Q2_9ASCO</name>
<dbReference type="PROSITE" id="PS51215">
    <property type="entry name" value="AWS"/>
    <property type="match status" value="1"/>
</dbReference>
<reference evidence="20" key="1">
    <citation type="submission" date="2018-06" db="EMBL/GenBank/DDBJ databases">
        <authorList>
            <person name="Guldener U."/>
        </authorList>
    </citation>
    <scope>NUCLEOTIDE SEQUENCE [LARGE SCALE GENOMIC DNA]</scope>
    <source>
        <strain evidence="20">UTAD17</strain>
    </source>
</reference>
<dbReference type="VEuPathDB" id="FungiDB:SCODWIG_00019"/>
<evidence type="ECO:0000256" key="15">
    <source>
        <dbReference type="SAM" id="MobiDB-lite"/>
    </source>
</evidence>
<dbReference type="EC" id="2.1.1.359" evidence="3"/>
<keyword evidence="20" id="KW-1185">Reference proteome</keyword>
<dbReference type="InterPro" id="IPR001202">
    <property type="entry name" value="WW_dom"/>
</dbReference>
<dbReference type="InterPro" id="IPR013257">
    <property type="entry name" value="SRI"/>
</dbReference>
<dbReference type="CDD" id="cd19172">
    <property type="entry name" value="SET_SETD2"/>
    <property type="match status" value="1"/>
</dbReference>
<protein>
    <recommendedName>
        <fullName evidence="4">Histone-lysine N-methyltransferase, H3 lysine-36 specific</fullName>
        <ecNumber evidence="3">2.1.1.359</ecNumber>
    </recommendedName>
    <alternativeName>
        <fullName evidence="13">SET domain-containing protein 2</fullName>
    </alternativeName>
</protein>
<dbReference type="Gene3D" id="1.10.1740.100">
    <property type="entry name" value="Set2, Rpb1 interacting domain"/>
    <property type="match status" value="1"/>
</dbReference>
<evidence type="ECO:0000313" key="19">
    <source>
        <dbReference type="EMBL" id="SSD58258.1"/>
    </source>
</evidence>
<dbReference type="InterPro" id="IPR025788">
    <property type="entry name" value="Set2_fungi"/>
</dbReference>
<dbReference type="Pfam" id="PF08236">
    <property type="entry name" value="SRI"/>
    <property type="match status" value="1"/>
</dbReference>
<keyword evidence="9" id="KW-0949">S-adenosyl-L-methionine</keyword>
<dbReference type="SUPFAM" id="SSF51045">
    <property type="entry name" value="WW domain"/>
    <property type="match status" value="1"/>
</dbReference>
<dbReference type="InterPro" id="IPR044437">
    <property type="entry name" value="SETD2/Set2_SET"/>
</dbReference>
<feature type="domain" description="AWS" evidence="18">
    <location>
        <begin position="40"/>
        <end position="95"/>
    </location>
</feature>
<accession>A0A376B0Q2</accession>
<dbReference type="Pfam" id="PF00856">
    <property type="entry name" value="SET"/>
    <property type="match status" value="1"/>
</dbReference>
<evidence type="ECO:0000256" key="3">
    <source>
        <dbReference type="ARBA" id="ARBA00012178"/>
    </source>
</evidence>
<dbReference type="SMART" id="SM00570">
    <property type="entry name" value="AWS"/>
    <property type="match status" value="1"/>
</dbReference>
<dbReference type="Gene3D" id="2.170.270.10">
    <property type="entry name" value="SET domain"/>
    <property type="match status" value="1"/>
</dbReference>
<keyword evidence="12" id="KW-0539">Nucleus</keyword>
<comment type="catalytic activity">
    <reaction evidence="14">
        <text>L-lysyl(36)-[histone H3] + 3 S-adenosyl-L-methionine = N(6),N(6),N(6)-trimethyl-L-lysyl(36)-[histone H3] + 3 S-adenosyl-L-homocysteine + 3 H(+)</text>
        <dbReference type="Rhea" id="RHEA:60324"/>
        <dbReference type="Rhea" id="RHEA-COMP:9785"/>
        <dbReference type="Rhea" id="RHEA-COMP:15536"/>
        <dbReference type="ChEBI" id="CHEBI:15378"/>
        <dbReference type="ChEBI" id="CHEBI:29969"/>
        <dbReference type="ChEBI" id="CHEBI:57856"/>
        <dbReference type="ChEBI" id="CHEBI:59789"/>
        <dbReference type="ChEBI" id="CHEBI:61961"/>
        <dbReference type="EC" id="2.1.1.359"/>
    </reaction>
</comment>
<evidence type="ECO:0000259" key="17">
    <source>
        <dbReference type="PROSITE" id="PS50868"/>
    </source>
</evidence>
<gene>
    <name evidence="19" type="ORF">SCODWIG_00019</name>
</gene>
<dbReference type="AlphaFoldDB" id="A0A376B0Q2"/>
<sequence length="734" mass="85220">MSVKLYLNKEDKTQEAYKTFYSLNECQYLNDEIGLGKHTEQFMECDCDEDFHDGVNYACGEDSDCINRLTYIECVNDLCTTCGRDCRNQRFQRKQYAPIAIFQTEKKGYGVRAEDNISSNQFIYEYIGEVITEKEFRRRMAEYDQQKIKHFYFMMLQAGEFIDATKKGSPARFCNHSCNPNAYVSKWVVAGKLKMGIFAKRDILKGEEITFDYNVDRYGAMAQPCYCEEPTCIGFLGGKTQTDAAMLLPKNYADALGVKASIEKKWLKMKKERGESIARDTSINTEFVSSLEATPCSTTEDVNKVMSALLQVDDKLLMEKLLERLISIRDEDLQYQLLRLHGYSCFQRCISILENDFKFLEVFLRFLLDLPKTTKNSLVSSQLDDRILQLKNMYIAKNVENSHANNEIALLCEKLLAKWENFETYTRITKKNFRNKVVDLRRLKLPPGWEIIHENGKPMYYNAQQKMKLHYPPTGTSKTFSSPSSPQPLMVATSFQGNKNGYRGKRPYSTGGGNDYGNANIVNNGNKNNNHVENGRFVKHGRYEDEHVLATPNQLDLSSTSSPHSRSSSPHYTHEQKLNYKKKFEQEKLEELKKREHDELKARLDQESAKKLELAKIIANAKKQSKTTSIPFQKHVTHENGYLEHANYTDAEYKWKHFFAKIVPNEVYRYEAEIGKDNVKTCSKDIVKMLTDREMKKSMTLRNPPREVSKEKKTKIRTFIRDYVNKYISKYKKQ</sequence>